<feature type="transmembrane region" description="Helical" evidence="1">
    <location>
        <begin position="63"/>
        <end position="84"/>
    </location>
</feature>
<organism evidence="2 3">
    <name type="scientific">Paractinoplanes rishiriensis</name>
    <dbReference type="NCBI Taxonomy" id="1050105"/>
    <lineage>
        <taxon>Bacteria</taxon>
        <taxon>Bacillati</taxon>
        <taxon>Actinomycetota</taxon>
        <taxon>Actinomycetes</taxon>
        <taxon>Micromonosporales</taxon>
        <taxon>Micromonosporaceae</taxon>
        <taxon>Paractinoplanes</taxon>
    </lineage>
</organism>
<feature type="transmembrane region" description="Helical" evidence="1">
    <location>
        <begin position="222"/>
        <end position="241"/>
    </location>
</feature>
<feature type="transmembrane region" description="Helical" evidence="1">
    <location>
        <begin position="164"/>
        <end position="186"/>
    </location>
</feature>
<protein>
    <submittedName>
        <fullName evidence="2">ZIP family zinc transporter</fullName>
    </submittedName>
</protein>
<feature type="transmembrane region" description="Helical" evidence="1">
    <location>
        <begin position="6"/>
        <end position="26"/>
    </location>
</feature>
<keyword evidence="1" id="KW-1133">Transmembrane helix</keyword>
<accession>A0A919MUN9</accession>
<proteinExistence type="predicted"/>
<evidence type="ECO:0000256" key="1">
    <source>
        <dbReference type="SAM" id="Phobius"/>
    </source>
</evidence>
<name>A0A919MUN9_9ACTN</name>
<feature type="transmembrane region" description="Helical" evidence="1">
    <location>
        <begin position="120"/>
        <end position="144"/>
    </location>
</feature>
<dbReference type="AlphaFoldDB" id="A0A919MUN9"/>
<dbReference type="EMBL" id="BOMV01000001">
    <property type="protein sequence ID" value="GIE92780.1"/>
    <property type="molecule type" value="Genomic_DNA"/>
</dbReference>
<sequence length="242" mass="24427">MGIAAAFWWGAFGASALLVGALVAYWFSPGRRVIAVVMALGTGLLLGSVSFELVAEALRTRPVVWVGGMVLVGALVFAGGDWLISRRGGGERKDSAGKQAQGSPLAIVLGSVLDGVPESFVLGLTVLQGGVNVSLLTGVLLSNLPEGMSSSAGLKAAGWPQRKVVLMWTVVILVSAVSAAAGYALLDPVNGRTGGLVQAFAAGALLAMLADTLLPEAYEVEGVLTGPLVVVGFAASLGLSAL</sequence>
<dbReference type="Proteomes" id="UP000636960">
    <property type="component" value="Unassembled WGS sequence"/>
</dbReference>
<keyword evidence="3" id="KW-1185">Reference proteome</keyword>
<dbReference type="RefSeq" id="WP_203778508.1">
    <property type="nucleotide sequence ID" value="NZ_BOMV01000001.1"/>
</dbReference>
<keyword evidence="1" id="KW-0472">Membrane</keyword>
<comment type="caution">
    <text evidence="2">The sequence shown here is derived from an EMBL/GenBank/DDBJ whole genome shotgun (WGS) entry which is preliminary data.</text>
</comment>
<evidence type="ECO:0000313" key="2">
    <source>
        <dbReference type="EMBL" id="GIE92780.1"/>
    </source>
</evidence>
<evidence type="ECO:0000313" key="3">
    <source>
        <dbReference type="Proteomes" id="UP000636960"/>
    </source>
</evidence>
<gene>
    <name evidence="2" type="ORF">Ari01nite_02450</name>
</gene>
<keyword evidence="1" id="KW-0812">Transmembrane</keyword>
<reference evidence="2" key="1">
    <citation type="submission" date="2021-01" db="EMBL/GenBank/DDBJ databases">
        <title>Whole genome shotgun sequence of Actinoplanes rishiriensis NBRC 108556.</title>
        <authorList>
            <person name="Komaki H."/>
            <person name="Tamura T."/>
        </authorList>
    </citation>
    <scope>NUCLEOTIDE SEQUENCE</scope>
    <source>
        <strain evidence="2">NBRC 108556</strain>
    </source>
</reference>
<feature type="transmembrane region" description="Helical" evidence="1">
    <location>
        <begin position="33"/>
        <end position="51"/>
    </location>
</feature>